<keyword evidence="3" id="KW-1185">Reference proteome</keyword>
<sequence>MSGKVVVNRCMSLDGFIAGPGHSMDWGGGRALADFVAPDDFAEVAAATGAMLVGRRTWEVGDQMEAEEPGSTDYPFSGPMFLLTHRPLEPPDPEVTILSGDIGEAVATALDAAGGKNLEILGADVASQCLQRGLVDEILVYVLPVLLGDGIRFSSPGLARTDLEPLSSTRSGDATILRFRVRKQSDQTDG</sequence>
<dbReference type="InterPro" id="IPR050765">
    <property type="entry name" value="Riboflavin_Biosynth_HTPR"/>
</dbReference>
<dbReference type="SUPFAM" id="SSF53597">
    <property type="entry name" value="Dihydrofolate reductase-like"/>
    <property type="match status" value="1"/>
</dbReference>
<dbReference type="EMBL" id="SNWQ01000033">
    <property type="protein sequence ID" value="TDO33216.1"/>
    <property type="molecule type" value="Genomic_DNA"/>
</dbReference>
<evidence type="ECO:0000313" key="2">
    <source>
        <dbReference type="EMBL" id="TDO33216.1"/>
    </source>
</evidence>
<dbReference type="PANTHER" id="PTHR38011:SF11">
    <property type="entry name" value="2,5-DIAMINO-6-RIBOSYLAMINO-4(3H)-PYRIMIDINONE 5'-PHOSPHATE REDUCTASE"/>
    <property type="match status" value="1"/>
</dbReference>
<dbReference type="InterPro" id="IPR002734">
    <property type="entry name" value="RibDG_C"/>
</dbReference>
<dbReference type="GO" id="GO:0008703">
    <property type="term" value="F:5-amino-6-(5-phosphoribosylamino)uracil reductase activity"/>
    <property type="evidence" value="ECO:0007669"/>
    <property type="project" value="InterPro"/>
</dbReference>
<evidence type="ECO:0000259" key="1">
    <source>
        <dbReference type="Pfam" id="PF01872"/>
    </source>
</evidence>
<comment type="caution">
    <text evidence="2">The sequence shown here is derived from an EMBL/GenBank/DDBJ whole genome shotgun (WGS) entry which is preliminary data.</text>
</comment>
<dbReference type="Pfam" id="PF01872">
    <property type="entry name" value="RibD_C"/>
    <property type="match status" value="1"/>
</dbReference>
<name>A0A4R6JF26_9ACTN</name>
<proteinExistence type="predicted"/>
<accession>A0A4R6JF26</accession>
<dbReference type="GO" id="GO:0009231">
    <property type="term" value="P:riboflavin biosynthetic process"/>
    <property type="evidence" value="ECO:0007669"/>
    <property type="project" value="InterPro"/>
</dbReference>
<dbReference type="OrthoDB" id="2313602at2"/>
<protein>
    <submittedName>
        <fullName evidence="2">Dihydrofolate reductase</fullName>
    </submittedName>
</protein>
<organism evidence="2 3">
    <name type="scientific">Kribbella caucasensis</name>
    <dbReference type="NCBI Taxonomy" id="2512215"/>
    <lineage>
        <taxon>Bacteria</taxon>
        <taxon>Bacillati</taxon>
        <taxon>Actinomycetota</taxon>
        <taxon>Actinomycetes</taxon>
        <taxon>Propionibacteriales</taxon>
        <taxon>Kribbellaceae</taxon>
        <taxon>Kribbella</taxon>
    </lineage>
</organism>
<evidence type="ECO:0000313" key="3">
    <source>
        <dbReference type="Proteomes" id="UP000295388"/>
    </source>
</evidence>
<dbReference type="AlphaFoldDB" id="A0A4R6JF26"/>
<dbReference type="InterPro" id="IPR024072">
    <property type="entry name" value="DHFR-like_dom_sf"/>
</dbReference>
<reference evidence="2 3" key="1">
    <citation type="submission" date="2019-03" db="EMBL/GenBank/DDBJ databases">
        <title>Genomic Encyclopedia of Type Strains, Phase III (KMG-III): the genomes of soil and plant-associated and newly described type strains.</title>
        <authorList>
            <person name="Whitman W."/>
        </authorList>
    </citation>
    <scope>NUCLEOTIDE SEQUENCE [LARGE SCALE GENOMIC DNA]</scope>
    <source>
        <strain evidence="2 3">VKM Ac-2527</strain>
    </source>
</reference>
<gene>
    <name evidence="2" type="ORF">EV643_13314</name>
</gene>
<dbReference type="RefSeq" id="WP_133805348.1">
    <property type="nucleotide sequence ID" value="NZ_SNWQ01000033.1"/>
</dbReference>
<dbReference type="PANTHER" id="PTHR38011">
    <property type="entry name" value="DIHYDROFOLATE REDUCTASE FAMILY PROTEIN (AFU_ORTHOLOGUE AFUA_8G06820)"/>
    <property type="match status" value="1"/>
</dbReference>
<feature type="domain" description="Bacterial bifunctional deaminase-reductase C-terminal" evidence="1">
    <location>
        <begin position="4"/>
        <end position="175"/>
    </location>
</feature>
<dbReference type="Gene3D" id="3.40.430.10">
    <property type="entry name" value="Dihydrofolate Reductase, subunit A"/>
    <property type="match status" value="1"/>
</dbReference>
<dbReference type="Proteomes" id="UP000295388">
    <property type="component" value="Unassembled WGS sequence"/>
</dbReference>